<keyword evidence="3" id="KW-1185">Reference proteome</keyword>
<gene>
    <name evidence="2" type="ORF">AUCHE_03_01590</name>
</gene>
<reference evidence="2 3" key="1">
    <citation type="submission" date="2012-08" db="EMBL/GenBank/DDBJ databases">
        <title>Whole genome shotgun sequence of Austwickia chelonae NBRC 105200.</title>
        <authorList>
            <person name="Yoshida I."/>
            <person name="Hosoyama A."/>
            <person name="Tsuchikane K."/>
            <person name="Katsumata H."/>
            <person name="Ando Y."/>
            <person name="Ohji S."/>
            <person name="Hamada M."/>
            <person name="Tamura T."/>
            <person name="Yamazoe A."/>
            <person name="Yamazaki S."/>
            <person name="Fujita N."/>
        </authorList>
    </citation>
    <scope>NUCLEOTIDE SEQUENCE [LARGE SCALE GENOMIC DNA]</scope>
    <source>
        <strain evidence="2 3">NBRC 105200</strain>
    </source>
</reference>
<dbReference type="GO" id="GO:0016747">
    <property type="term" value="F:acyltransferase activity, transferring groups other than amino-acyl groups"/>
    <property type="evidence" value="ECO:0007669"/>
    <property type="project" value="TreeGrafter"/>
</dbReference>
<proteinExistence type="predicted"/>
<feature type="transmembrane region" description="Helical" evidence="1">
    <location>
        <begin position="20"/>
        <end position="45"/>
    </location>
</feature>
<feature type="transmembrane region" description="Helical" evidence="1">
    <location>
        <begin position="121"/>
        <end position="142"/>
    </location>
</feature>
<dbReference type="InterPro" id="IPR000801">
    <property type="entry name" value="Esterase-like"/>
</dbReference>
<evidence type="ECO:0000313" key="3">
    <source>
        <dbReference type="Proteomes" id="UP000008495"/>
    </source>
</evidence>
<dbReference type="AlphaFoldDB" id="K6UL52"/>
<organism evidence="2 3">
    <name type="scientific">Austwickia chelonae NBRC 105200</name>
    <dbReference type="NCBI Taxonomy" id="1184607"/>
    <lineage>
        <taxon>Bacteria</taxon>
        <taxon>Bacillati</taxon>
        <taxon>Actinomycetota</taxon>
        <taxon>Actinomycetes</taxon>
        <taxon>Micrococcales</taxon>
        <taxon>Dermatophilaceae</taxon>
        <taxon>Austwickia</taxon>
    </lineage>
</organism>
<dbReference type="RefSeq" id="WP_006501692.1">
    <property type="nucleotide sequence ID" value="NZ_BAGZ01000003.1"/>
</dbReference>
<keyword evidence="1" id="KW-0472">Membrane</keyword>
<name>K6UL52_9MICO</name>
<sequence length="467" mass="49035">MNNLLPGVLRQLPWVSELSALPVLGTSAEVATYASMTLSVALLVWHRPRPGRRWWHAVALGCGLGGAVGAAATVAVDQVWSWVPGGIPVGARVWLIAAGAVLGLCVVAVRHGRCRRRVIALFLVLPVCASTAVGVNASYGLLGDIGALVGTSSARPVDVADLPRATGQRTDTRSWIAQGWTPPAGMPRVGRRVAVDIPGEISGFRARPAGLYLPPAALVPDAPALPVVVMMMGSPGSPDPTHVADALDREAARHGGLAPIVVVADQLGTSYVDTLCMDTGRRGAVETYVNTDVTAWIERNLHVTRHRSGWTVAGYSNGGLCAARFATRHPQRWGNAVSISGEEFPGSDRPEKTLAEFFGGDRSAYEAAAVPRLLSTVSLADTWMVFTICADDVRHVPGARRRASAAASAGTHSVYVESPSGGHVLPALLAGVERGFAALYPRWGLDLRYPPQEADRVVPASAPPSAG</sequence>
<dbReference type="eggNOG" id="COG0627">
    <property type="taxonomic scope" value="Bacteria"/>
</dbReference>
<dbReference type="EMBL" id="BAGZ01000003">
    <property type="protein sequence ID" value="GAB76941.1"/>
    <property type="molecule type" value="Genomic_DNA"/>
</dbReference>
<dbReference type="SUPFAM" id="SSF53474">
    <property type="entry name" value="alpha/beta-Hydrolases"/>
    <property type="match status" value="1"/>
</dbReference>
<dbReference type="InterPro" id="IPR050583">
    <property type="entry name" value="Mycobacterial_A85_antigen"/>
</dbReference>
<dbReference type="InterPro" id="IPR029058">
    <property type="entry name" value="AB_hydrolase_fold"/>
</dbReference>
<keyword evidence="1" id="KW-0812">Transmembrane</keyword>
<dbReference type="STRING" id="100225.SAMN05421595_2077"/>
<dbReference type="PANTHER" id="PTHR48098">
    <property type="entry name" value="ENTEROCHELIN ESTERASE-RELATED"/>
    <property type="match status" value="1"/>
</dbReference>
<feature type="transmembrane region" description="Helical" evidence="1">
    <location>
        <begin position="89"/>
        <end position="109"/>
    </location>
</feature>
<evidence type="ECO:0000313" key="2">
    <source>
        <dbReference type="EMBL" id="GAB76941.1"/>
    </source>
</evidence>
<keyword evidence="1" id="KW-1133">Transmembrane helix</keyword>
<dbReference type="Pfam" id="PF00756">
    <property type="entry name" value="Esterase"/>
    <property type="match status" value="1"/>
</dbReference>
<comment type="caution">
    <text evidence="2">The sequence shown here is derived from an EMBL/GenBank/DDBJ whole genome shotgun (WGS) entry which is preliminary data.</text>
</comment>
<dbReference type="PANTHER" id="PTHR48098:SF1">
    <property type="entry name" value="DIACYLGLYCEROL ACYLTRANSFERASE_MYCOLYLTRANSFERASE AG85A"/>
    <property type="match status" value="1"/>
</dbReference>
<accession>K6UL52</accession>
<dbReference type="OrthoDB" id="3723842at2"/>
<evidence type="ECO:0000256" key="1">
    <source>
        <dbReference type="SAM" id="Phobius"/>
    </source>
</evidence>
<dbReference type="Gene3D" id="3.40.50.1820">
    <property type="entry name" value="alpha/beta hydrolase"/>
    <property type="match status" value="1"/>
</dbReference>
<dbReference type="Proteomes" id="UP000008495">
    <property type="component" value="Unassembled WGS sequence"/>
</dbReference>
<protein>
    <submittedName>
        <fullName evidence="2">Putative esterase</fullName>
    </submittedName>
</protein>
<feature type="transmembrane region" description="Helical" evidence="1">
    <location>
        <begin position="57"/>
        <end position="83"/>
    </location>
</feature>